<name>A0A1G6MY88_9BACI</name>
<gene>
    <name evidence="2" type="ORF">SAMN05421734_1139</name>
</gene>
<dbReference type="AlphaFoldDB" id="A0A1G6MY88"/>
<evidence type="ECO:0000313" key="2">
    <source>
        <dbReference type="EMBL" id="SDC60503.1"/>
    </source>
</evidence>
<dbReference type="Pfam" id="PF12728">
    <property type="entry name" value="HTH_17"/>
    <property type="match status" value="1"/>
</dbReference>
<proteinExistence type="predicted"/>
<feature type="domain" description="Helix-turn-helix" evidence="1">
    <location>
        <begin position="65"/>
        <end position="113"/>
    </location>
</feature>
<keyword evidence="3" id="KW-1185">Reference proteome</keyword>
<accession>A0A1G6MY88</accession>
<dbReference type="Proteomes" id="UP000242949">
    <property type="component" value="Unassembled WGS sequence"/>
</dbReference>
<evidence type="ECO:0000259" key="1">
    <source>
        <dbReference type="Pfam" id="PF12728"/>
    </source>
</evidence>
<dbReference type="EMBL" id="FMYI01000013">
    <property type="protein sequence ID" value="SDC60503.1"/>
    <property type="molecule type" value="Genomic_DNA"/>
</dbReference>
<dbReference type="GO" id="GO:0003677">
    <property type="term" value="F:DNA binding"/>
    <property type="evidence" value="ECO:0007669"/>
    <property type="project" value="InterPro"/>
</dbReference>
<protein>
    <submittedName>
        <fullName evidence="2">DNA binding domain-containing protein, excisionase family</fullName>
    </submittedName>
</protein>
<dbReference type="RefSeq" id="WP_090797168.1">
    <property type="nucleotide sequence ID" value="NZ_FMYI01000013.1"/>
</dbReference>
<reference evidence="3" key="1">
    <citation type="submission" date="2016-09" db="EMBL/GenBank/DDBJ databases">
        <authorList>
            <person name="Varghese N."/>
            <person name="Submissions S."/>
        </authorList>
    </citation>
    <scope>NUCLEOTIDE SEQUENCE [LARGE SCALE GENOMIC DNA]</scope>
    <source>
        <strain evidence="3">S5</strain>
    </source>
</reference>
<dbReference type="OrthoDB" id="1798833at2"/>
<sequence>MNQKYITAQEAGKLLNINAKTVLSYGRSGKLTRVKDYKAFPIRQHALFYREEVEALRNQRQIKGYTVSEAAKQLNISRGMVHHFIREGQLKASKDSSSGRERYIIDKEHLNEFDENYTKTSPRTTNYYYDSKEGAYLYQPYIQTGSQLIARIMDISDTISLVDQNSESFTLEEAKRKNYKTLQPLVDKKIIQSAGKLSFSFPIPKEIDHEIYDLIDWLMKHLGYRNLHLSQDETSIHLKIQETVIETNNHSHFSHLLSKYCVSGDVISMDDGIRLKSNFYTITTQVDYELKKWIEDQSKQKNMTQKEFISSVLKQTFENEKQ</sequence>
<dbReference type="InterPro" id="IPR010093">
    <property type="entry name" value="SinI_DNA-bd"/>
</dbReference>
<dbReference type="InterPro" id="IPR041657">
    <property type="entry name" value="HTH_17"/>
</dbReference>
<evidence type="ECO:0000313" key="3">
    <source>
        <dbReference type="Proteomes" id="UP000242949"/>
    </source>
</evidence>
<organism evidence="2 3">
    <name type="scientific">Pelagirhabdus alkalitolerans</name>
    <dbReference type="NCBI Taxonomy" id="1612202"/>
    <lineage>
        <taxon>Bacteria</taxon>
        <taxon>Bacillati</taxon>
        <taxon>Bacillota</taxon>
        <taxon>Bacilli</taxon>
        <taxon>Bacillales</taxon>
        <taxon>Bacillaceae</taxon>
        <taxon>Pelagirhabdus</taxon>
    </lineage>
</organism>
<dbReference type="NCBIfam" id="TIGR01764">
    <property type="entry name" value="excise"/>
    <property type="match status" value="1"/>
</dbReference>